<evidence type="ECO:0000313" key="5">
    <source>
        <dbReference type="Proteomes" id="UP000297647"/>
    </source>
</evidence>
<dbReference type="GO" id="GO:0009523">
    <property type="term" value="C:photosystem II"/>
    <property type="evidence" value="ECO:0007669"/>
    <property type="project" value="UniProtKB-KW"/>
</dbReference>
<dbReference type="EMBL" id="SPSB01000002">
    <property type="protein sequence ID" value="TFV95911.1"/>
    <property type="molecule type" value="Genomic_DNA"/>
</dbReference>
<accession>A0A4Y9QTK9</accession>
<organism evidence="4 5">
    <name type="scientific">Algoriphagus kandeliae</name>
    <dbReference type="NCBI Taxonomy" id="2562278"/>
    <lineage>
        <taxon>Bacteria</taxon>
        <taxon>Pseudomonadati</taxon>
        <taxon>Bacteroidota</taxon>
        <taxon>Cytophagia</taxon>
        <taxon>Cytophagales</taxon>
        <taxon>Cyclobacteriaceae</taxon>
        <taxon>Algoriphagus</taxon>
    </lineage>
</organism>
<reference evidence="4 5" key="1">
    <citation type="submission" date="2019-03" db="EMBL/GenBank/DDBJ databases">
        <title>Algoriphagus sp. nov, a new strain isolated from root system soil of mangrove plant Kandelia.</title>
        <authorList>
            <person name="Yin Q."/>
            <person name="Wang K."/>
            <person name="Song Z."/>
        </authorList>
    </citation>
    <scope>NUCLEOTIDE SEQUENCE [LARGE SCALE GENOMIC DNA]</scope>
    <source>
        <strain evidence="4 5">XY-J91</strain>
    </source>
</reference>
<proteinExistence type="predicted"/>
<name>A0A4Y9QTK9_9BACT</name>
<evidence type="ECO:0000259" key="3">
    <source>
        <dbReference type="Pfam" id="PF14870"/>
    </source>
</evidence>
<keyword evidence="2" id="KW-0604">Photosystem II</keyword>
<evidence type="ECO:0000313" key="4">
    <source>
        <dbReference type="EMBL" id="TFV95911.1"/>
    </source>
</evidence>
<evidence type="ECO:0000256" key="1">
    <source>
        <dbReference type="ARBA" id="ARBA00022531"/>
    </source>
</evidence>
<dbReference type="Pfam" id="PF14870">
    <property type="entry name" value="PSII_BNR"/>
    <property type="match status" value="1"/>
</dbReference>
<gene>
    <name evidence="4" type="ORF">E4S40_06725</name>
</gene>
<dbReference type="Proteomes" id="UP000297647">
    <property type="component" value="Unassembled WGS sequence"/>
</dbReference>
<feature type="domain" description="Photosynthesis system II assembly factor Ycf48/Hcf136-like" evidence="3">
    <location>
        <begin position="37"/>
        <end position="125"/>
    </location>
</feature>
<dbReference type="RefSeq" id="WP_135072473.1">
    <property type="nucleotide sequence ID" value="NZ_SPSB01000002.1"/>
</dbReference>
<dbReference type="AlphaFoldDB" id="A0A4Y9QTK9"/>
<dbReference type="GO" id="GO:0015979">
    <property type="term" value="P:photosynthesis"/>
    <property type="evidence" value="ECO:0007669"/>
    <property type="project" value="UniProtKB-KW"/>
</dbReference>
<dbReference type="SUPFAM" id="SSF110296">
    <property type="entry name" value="Oligoxyloglucan reducing end-specific cellobiohydrolase"/>
    <property type="match status" value="1"/>
</dbReference>
<keyword evidence="5" id="KW-1185">Reference proteome</keyword>
<keyword evidence="1" id="KW-0602">Photosynthesis</keyword>
<evidence type="ECO:0000256" key="2">
    <source>
        <dbReference type="ARBA" id="ARBA00023276"/>
    </source>
</evidence>
<comment type="caution">
    <text evidence="4">The sequence shown here is derived from an EMBL/GenBank/DDBJ whole genome shotgun (WGS) entry which is preliminary data.</text>
</comment>
<dbReference type="PANTHER" id="PTHR47199">
    <property type="entry name" value="PHOTOSYSTEM II STABILITY/ASSEMBLY FACTOR HCF136, CHLOROPLASTIC"/>
    <property type="match status" value="1"/>
</dbReference>
<dbReference type="InterPro" id="IPR028203">
    <property type="entry name" value="PSII_CF48-like_dom"/>
</dbReference>
<protein>
    <submittedName>
        <fullName evidence="4">Photosystem II stability/assembly factor-like protein</fullName>
    </submittedName>
</protein>
<dbReference type="PANTHER" id="PTHR47199:SF2">
    <property type="entry name" value="PHOTOSYSTEM II STABILITY_ASSEMBLY FACTOR HCF136, CHLOROPLASTIC"/>
    <property type="match status" value="1"/>
</dbReference>
<dbReference type="InterPro" id="IPR015943">
    <property type="entry name" value="WD40/YVTN_repeat-like_dom_sf"/>
</dbReference>
<sequence length="351" mass="38267">MLKFKKAFLILLEIGFLVGCFSCQNQKQNEVSVKPIGWKILETPTEASLRGLSPVSDDVVWASGSGGTWLRTIDGGETWATGVIGGIDTVDFRSIHAFDAEKAVAVTAGQPAHIYKTTDGGKSWDLKLIESDQAFFDGISFADENRGYVFGDPVDGFWMIYETLDQGNSWTLLDSLPKAEEGEAGFAASASSLLAFGDDIWLGSGGSFSFLHHSPDRGKTWFRYPSPIIQGESSQGIFSLVEVDNEEIVVVGGDYLKPEGTEKNWGVFDITTKAWKEKKDSSPAGYRSGVTYFPKYSWLITIGPSGSDYSENGGDSWENFSSEGFHAIFKSREGESVWASGAKGKVAKLIF</sequence>
<dbReference type="OrthoDB" id="9813892at2"/>
<dbReference type="Gene3D" id="2.130.10.10">
    <property type="entry name" value="YVTN repeat-like/Quinoprotein amine dehydrogenase"/>
    <property type="match status" value="1"/>
</dbReference>